<accession>A0AAV6YNE6</accession>
<evidence type="ECO:0000313" key="5">
    <source>
        <dbReference type="EMBL" id="KAG8537603.1"/>
    </source>
</evidence>
<dbReference type="CDD" id="cd00055">
    <property type="entry name" value="EGF_Lam"/>
    <property type="match status" value="1"/>
</dbReference>
<sequence length="139" mass="15581">MCRIRTAYLHLVQLGAFRRDEFTFSAAAPPGGRRKNYLIKSRPDPNPERRSRRWNANGPGFCPLLIWLSVHRCKCNLHANACNFRDGALQCECEHNTTGQDCGRCKKSFRNRSWRAGSYTPLPHGSPNSCAATGSLGSE</sequence>
<evidence type="ECO:0000256" key="3">
    <source>
        <dbReference type="SAM" id="MobiDB-lite"/>
    </source>
</evidence>
<dbReference type="SMART" id="SM00180">
    <property type="entry name" value="EGF_Lam"/>
    <property type="match status" value="1"/>
</dbReference>
<evidence type="ECO:0000313" key="6">
    <source>
        <dbReference type="Proteomes" id="UP000824782"/>
    </source>
</evidence>
<dbReference type="Proteomes" id="UP000824782">
    <property type="component" value="Unassembled WGS sequence"/>
</dbReference>
<dbReference type="PANTHER" id="PTHR10574">
    <property type="entry name" value="NETRIN/LAMININ-RELATED"/>
    <property type="match status" value="1"/>
</dbReference>
<evidence type="ECO:0000256" key="2">
    <source>
        <dbReference type="ARBA" id="ARBA00023292"/>
    </source>
</evidence>
<proteinExistence type="predicted"/>
<evidence type="ECO:0000256" key="1">
    <source>
        <dbReference type="ARBA" id="ARBA00023157"/>
    </source>
</evidence>
<dbReference type="SUPFAM" id="SSF57196">
    <property type="entry name" value="EGF/Laminin"/>
    <property type="match status" value="1"/>
</dbReference>
<reference evidence="5" key="1">
    <citation type="thesis" date="2020" institute="ProQuest LLC" country="789 East Eisenhower Parkway, Ann Arbor, MI, USA">
        <title>Comparative Genomics and Chromosome Evolution.</title>
        <authorList>
            <person name="Mudd A.B."/>
        </authorList>
    </citation>
    <scope>NUCLEOTIDE SEQUENCE</scope>
    <source>
        <strain evidence="5">237g6f4</strain>
        <tissue evidence="5">Blood</tissue>
    </source>
</reference>
<dbReference type="GO" id="GO:0009888">
    <property type="term" value="P:tissue development"/>
    <property type="evidence" value="ECO:0007669"/>
    <property type="project" value="TreeGrafter"/>
</dbReference>
<dbReference type="Pfam" id="PF00053">
    <property type="entry name" value="EGF_laminin"/>
    <property type="match status" value="1"/>
</dbReference>
<protein>
    <recommendedName>
        <fullName evidence="4">Laminin EGF-like domain-containing protein</fullName>
    </recommendedName>
</protein>
<feature type="domain" description="Laminin EGF-like" evidence="4">
    <location>
        <begin position="73"/>
        <end position="130"/>
    </location>
</feature>
<name>A0AAV6YNE6_ENGPU</name>
<dbReference type="GO" id="GO:0009887">
    <property type="term" value="P:animal organ morphogenesis"/>
    <property type="evidence" value="ECO:0007669"/>
    <property type="project" value="TreeGrafter"/>
</dbReference>
<dbReference type="AlphaFoldDB" id="A0AAV6YNE6"/>
<evidence type="ECO:0000259" key="4">
    <source>
        <dbReference type="SMART" id="SM00180"/>
    </source>
</evidence>
<dbReference type="InterPro" id="IPR002049">
    <property type="entry name" value="LE_dom"/>
</dbReference>
<keyword evidence="6" id="KW-1185">Reference proteome</keyword>
<dbReference type="EMBL" id="WNYA01028612">
    <property type="protein sequence ID" value="KAG8537603.1"/>
    <property type="molecule type" value="Genomic_DNA"/>
</dbReference>
<gene>
    <name evidence="5" type="ORF">GDO81_024226</name>
</gene>
<keyword evidence="1" id="KW-1015">Disulfide bond</keyword>
<dbReference type="GO" id="GO:0007409">
    <property type="term" value="P:axonogenesis"/>
    <property type="evidence" value="ECO:0007669"/>
    <property type="project" value="TreeGrafter"/>
</dbReference>
<organism evidence="5 6">
    <name type="scientific">Engystomops pustulosus</name>
    <name type="common">Tungara frog</name>
    <name type="synonym">Physalaemus pustulosus</name>
    <dbReference type="NCBI Taxonomy" id="76066"/>
    <lineage>
        <taxon>Eukaryota</taxon>
        <taxon>Metazoa</taxon>
        <taxon>Chordata</taxon>
        <taxon>Craniata</taxon>
        <taxon>Vertebrata</taxon>
        <taxon>Euteleostomi</taxon>
        <taxon>Amphibia</taxon>
        <taxon>Batrachia</taxon>
        <taxon>Anura</taxon>
        <taxon>Neobatrachia</taxon>
        <taxon>Hyloidea</taxon>
        <taxon>Leptodactylidae</taxon>
        <taxon>Leiuperinae</taxon>
        <taxon>Engystomops</taxon>
    </lineage>
</organism>
<feature type="region of interest" description="Disordered" evidence="3">
    <location>
        <begin position="33"/>
        <end position="52"/>
    </location>
</feature>
<dbReference type="PANTHER" id="PTHR10574:SF27">
    <property type="entry name" value="NETRIN-G2"/>
    <property type="match status" value="1"/>
</dbReference>
<comment type="caution">
    <text evidence="5">The sequence shown here is derived from an EMBL/GenBank/DDBJ whole genome shotgun (WGS) entry which is preliminary data.</text>
</comment>
<keyword evidence="2" id="KW-0424">Laminin EGF-like domain</keyword>
<dbReference type="FunFam" id="2.10.25.10:FF:001530">
    <property type="entry name" value="Netrin-G2"/>
    <property type="match status" value="1"/>
</dbReference>
<dbReference type="Gene3D" id="2.10.25.10">
    <property type="entry name" value="Laminin"/>
    <property type="match status" value="1"/>
</dbReference>
<dbReference type="InterPro" id="IPR050440">
    <property type="entry name" value="Laminin/Netrin_ECM"/>
</dbReference>